<protein>
    <recommendedName>
        <fullName evidence="7">Large ribosomal subunit protein mL51</fullName>
    </recommendedName>
    <alternativeName>
        <fullName evidence="8">39S ribosomal protein L51, mitochondrial</fullName>
    </alternativeName>
</protein>
<feature type="compositionally biased region" description="Basic and acidic residues" evidence="9">
    <location>
        <begin position="64"/>
        <end position="76"/>
    </location>
</feature>
<feature type="region of interest" description="Disordered" evidence="9">
    <location>
        <begin position="60"/>
        <end position="79"/>
    </location>
</feature>
<evidence type="ECO:0000256" key="3">
    <source>
        <dbReference type="ARBA" id="ARBA00022946"/>
    </source>
</evidence>
<comment type="subcellular location">
    <subcellularLocation>
        <location evidence="1">Mitochondrion</location>
    </subcellularLocation>
</comment>
<organism evidence="10 11">
    <name type="scientific">Littorina saxatilis</name>
    <dbReference type="NCBI Taxonomy" id="31220"/>
    <lineage>
        <taxon>Eukaryota</taxon>
        <taxon>Metazoa</taxon>
        <taxon>Spiralia</taxon>
        <taxon>Lophotrochozoa</taxon>
        <taxon>Mollusca</taxon>
        <taxon>Gastropoda</taxon>
        <taxon>Caenogastropoda</taxon>
        <taxon>Littorinimorpha</taxon>
        <taxon>Littorinoidea</taxon>
        <taxon>Littorinidae</taxon>
        <taxon>Littorina</taxon>
    </lineage>
</organism>
<proteinExistence type="inferred from homology"/>
<evidence type="ECO:0000256" key="1">
    <source>
        <dbReference type="ARBA" id="ARBA00004173"/>
    </source>
</evidence>
<keyword evidence="3" id="KW-0809">Transit peptide</keyword>
<dbReference type="InterPro" id="IPR019373">
    <property type="entry name" value="Ribosomal_mL51"/>
</dbReference>
<keyword evidence="4" id="KW-0689">Ribosomal protein</keyword>
<dbReference type="EMBL" id="JBAMIC010000019">
    <property type="protein sequence ID" value="KAK7093991.1"/>
    <property type="molecule type" value="Genomic_DNA"/>
</dbReference>
<evidence type="ECO:0000256" key="2">
    <source>
        <dbReference type="ARBA" id="ARBA00010972"/>
    </source>
</evidence>
<evidence type="ECO:0000256" key="5">
    <source>
        <dbReference type="ARBA" id="ARBA00023128"/>
    </source>
</evidence>
<dbReference type="AlphaFoldDB" id="A0AAN9G3K9"/>
<dbReference type="GO" id="GO:0006412">
    <property type="term" value="P:translation"/>
    <property type="evidence" value="ECO:0007669"/>
    <property type="project" value="TreeGrafter"/>
</dbReference>
<evidence type="ECO:0000256" key="4">
    <source>
        <dbReference type="ARBA" id="ARBA00022980"/>
    </source>
</evidence>
<gene>
    <name evidence="10" type="ORF">V1264_007669</name>
</gene>
<evidence type="ECO:0000256" key="7">
    <source>
        <dbReference type="ARBA" id="ARBA00035182"/>
    </source>
</evidence>
<dbReference type="PANTHER" id="PTHR13409">
    <property type="entry name" value="MITOCHONDRIAL 39S RIBOSOMAL PROTEIN L51"/>
    <property type="match status" value="1"/>
</dbReference>
<dbReference type="PANTHER" id="PTHR13409:SF0">
    <property type="entry name" value="LARGE RIBOSOMAL SUBUNIT PROTEIN ML51"/>
    <property type="match status" value="1"/>
</dbReference>
<evidence type="ECO:0000256" key="6">
    <source>
        <dbReference type="ARBA" id="ARBA00023274"/>
    </source>
</evidence>
<evidence type="ECO:0000313" key="10">
    <source>
        <dbReference type="EMBL" id="KAK7093991.1"/>
    </source>
</evidence>
<comment type="caution">
    <text evidence="10">The sequence shown here is derived from an EMBL/GenBank/DDBJ whole genome shotgun (WGS) entry which is preliminary data.</text>
</comment>
<dbReference type="Pfam" id="PF10244">
    <property type="entry name" value="MRP-L51"/>
    <property type="match status" value="1"/>
</dbReference>
<dbReference type="GO" id="GO:0003735">
    <property type="term" value="F:structural constituent of ribosome"/>
    <property type="evidence" value="ECO:0007669"/>
    <property type="project" value="InterPro"/>
</dbReference>
<comment type="similarity">
    <text evidence="2">Belongs to the mitochondrion-specific ribosomal protein mL51 family.</text>
</comment>
<dbReference type="GO" id="GO:0005762">
    <property type="term" value="C:mitochondrial large ribosomal subunit"/>
    <property type="evidence" value="ECO:0007669"/>
    <property type="project" value="TreeGrafter"/>
</dbReference>
<dbReference type="Proteomes" id="UP001374579">
    <property type="component" value="Unassembled WGS sequence"/>
</dbReference>
<keyword evidence="11" id="KW-1185">Reference proteome</keyword>
<keyword evidence="6" id="KW-0687">Ribonucleoprotein</keyword>
<reference evidence="10 11" key="1">
    <citation type="submission" date="2024-02" db="EMBL/GenBank/DDBJ databases">
        <title>Chromosome-scale genome assembly of the rough periwinkle Littorina saxatilis.</title>
        <authorList>
            <person name="De Jode A."/>
            <person name="Faria R."/>
            <person name="Formenti G."/>
            <person name="Sims Y."/>
            <person name="Smith T.P."/>
            <person name="Tracey A."/>
            <person name="Wood J.M.D."/>
            <person name="Zagrodzka Z.B."/>
            <person name="Johannesson K."/>
            <person name="Butlin R.K."/>
            <person name="Leder E.H."/>
        </authorList>
    </citation>
    <scope>NUCLEOTIDE SEQUENCE [LARGE SCALE GENOMIC DNA]</scope>
    <source>
        <strain evidence="10">Snail1</strain>
        <tissue evidence="10">Muscle</tissue>
    </source>
</reference>
<accession>A0AAN9G3K9</accession>
<keyword evidence="5" id="KW-0496">Mitochondrion</keyword>
<evidence type="ECO:0000313" key="11">
    <source>
        <dbReference type="Proteomes" id="UP001374579"/>
    </source>
</evidence>
<evidence type="ECO:0000256" key="9">
    <source>
        <dbReference type="SAM" id="MobiDB-lite"/>
    </source>
</evidence>
<name>A0AAN9G3K9_9CAEN</name>
<sequence>MLTLQRAFSQLRLVVSAAAEHAVRCSNHAVTVPQMNQQMRLSKPSSQTVSRVCVQWYSTKPGSRKKDNENARKKGYETPSPYRIPGPRRYGYEPRFYTGGALPRGLDAPLKTLPSYKVKDSWNRKRALFGQNDYIDILGDGSIKPADLIRGPDWLIGFKGNELQRLKRRLMFHGERLRHLYPAKYNNIQKRIFFLYKKYNQKRGRRVTGE</sequence>
<evidence type="ECO:0000256" key="8">
    <source>
        <dbReference type="ARBA" id="ARBA00035419"/>
    </source>
</evidence>